<keyword evidence="11" id="KW-1185">Reference proteome</keyword>
<evidence type="ECO:0000256" key="1">
    <source>
        <dbReference type="ARBA" id="ARBA00004141"/>
    </source>
</evidence>
<feature type="repeat" description="ANK" evidence="7">
    <location>
        <begin position="156"/>
        <end position="188"/>
    </location>
</feature>
<evidence type="ECO:0000259" key="9">
    <source>
        <dbReference type="Pfam" id="PF13962"/>
    </source>
</evidence>
<evidence type="ECO:0000256" key="5">
    <source>
        <dbReference type="ARBA" id="ARBA00023043"/>
    </source>
</evidence>
<keyword evidence="4 8" id="KW-1133">Transmembrane helix</keyword>
<keyword evidence="6 8" id="KW-0472">Membrane</keyword>
<evidence type="ECO:0000256" key="2">
    <source>
        <dbReference type="ARBA" id="ARBA00022692"/>
    </source>
</evidence>
<gene>
    <name evidence="10" type="ORF">EJB05_42329</name>
</gene>
<feature type="domain" description="PGG" evidence="9">
    <location>
        <begin position="400"/>
        <end position="515"/>
    </location>
</feature>
<dbReference type="Gene3D" id="1.25.40.20">
    <property type="entry name" value="Ankyrin repeat-containing domain"/>
    <property type="match status" value="3"/>
</dbReference>
<dbReference type="SUPFAM" id="SSF48403">
    <property type="entry name" value="Ankyrin repeat"/>
    <property type="match status" value="1"/>
</dbReference>
<feature type="repeat" description="ANK" evidence="7">
    <location>
        <begin position="190"/>
        <end position="222"/>
    </location>
</feature>
<dbReference type="InterPro" id="IPR002110">
    <property type="entry name" value="Ankyrin_rpt"/>
</dbReference>
<dbReference type="PROSITE" id="PS50088">
    <property type="entry name" value="ANK_REPEAT"/>
    <property type="match status" value="2"/>
</dbReference>
<dbReference type="Pfam" id="PF13962">
    <property type="entry name" value="PGG"/>
    <property type="match status" value="1"/>
</dbReference>
<feature type="transmembrane region" description="Helical" evidence="8">
    <location>
        <begin position="453"/>
        <end position="475"/>
    </location>
</feature>
<protein>
    <recommendedName>
        <fullName evidence="9">PGG domain-containing protein</fullName>
    </recommendedName>
</protein>
<feature type="transmembrane region" description="Helical" evidence="8">
    <location>
        <begin position="496"/>
        <end position="516"/>
    </location>
</feature>
<keyword evidence="2 8" id="KW-0812">Transmembrane</keyword>
<evidence type="ECO:0000256" key="8">
    <source>
        <dbReference type="SAM" id="Phobius"/>
    </source>
</evidence>
<proteinExistence type="predicted"/>
<evidence type="ECO:0000313" key="11">
    <source>
        <dbReference type="Proteomes" id="UP000324897"/>
    </source>
</evidence>
<dbReference type="AlphaFoldDB" id="A0A5J9TC72"/>
<evidence type="ECO:0000256" key="4">
    <source>
        <dbReference type="ARBA" id="ARBA00022989"/>
    </source>
</evidence>
<dbReference type="OrthoDB" id="194358at2759"/>
<accession>A0A5J9TC72</accession>
<evidence type="ECO:0000256" key="6">
    <source>
        <dbReference type="ARBA" id="ARBA00023136"/>
    </source>
</evidence>
<keyword evidence="5 7" id="KW-0040">ANK repeat</keyword>
<dbReference type="PROSITE" id="PS50297">
    <property type="entry name" value="ANK_REP_REGION"/>
    <property type="match status" value="1"/>
</dbReference>
<reference evidence="10 11" key="1">
    <citation type="journal article" date="2019" name="Sci. Rep.">
        <title>A high-quality genome of Eragrostis curvula grass provides insights into Poaceae evolution and supports new strategies to enhance forage quality.</title>
        <authorList>
            <person name="Carballo J."/>
            <person name="Santos B.A.C.M."/>
            <person name="Zappacosta D."/>
            <person name="Garbus I."/>
            <person name="Selva J.P."/>
            <person name="Gallo C.A."/>
            <person name="Diaz A."/>
            <person name="Albertini E."/>
            <person name="Caccamo M."/>
            <person name="Echenique V."/>
        </authorList>
    </citation>
    <scope>NUCLEOTIDE SEQUENCE [LARGE SCALE GENOMIC DNA]</scope>
    <source>
        <strain evidence="11">cv. Victoria</strain>
        <tissue evidence="10">Leaf</tissue>
    </source>
</reference>
<dbReference type="Gramene" id="TVU08902">
    <property type="protein sequence ID" value="TVU08902"/>
    <property type="gene ID" value="EJB05_42329"/>
</dbReference>
<evidence type="ECO:0000313" key="10">
    <source>
        <dbReference type="EMBL" id="TVU08902.1"/>
    </source>
</evidence>
<feature type="transmembrane region" description="Helical" evidence="8">
    <location>
        <begin position="399"/>
        <end position="423"/>
    </location>
</feature>
<dbReference type="Proteomes" id="UP000324897">
    <property type="component" value="Chromosome 3"/>
</dbReference>
<dbReference type="GO" id="GO:0005886">
    <property type="term" value="C:plasma membrane"/>
    <property type="evidence" value="ECO:0007669"/>
    <property type="project" value="TreeGrafter"/>
</dbReference>
<evidence type="ECO:0000256" key="7">
    <source>
        <dbReference type="PROSITE-ProRule" id="PRU00023"/>
    </source>
</evidence>
<organism evidence="10 11">
    <name type="scientific">Eragrostis curvula</name>
    <name type="common">weeping love grass</name>
    <dbReference type="NCBI Taxonomy" id="38414"/>
    <lineage>
        <taxon>Eukaryota</taxon>
        <taxon>Viridiplantae</taxon>
        <taxon>Streptophyta</taxon>
        <taxon>Embryophyta</taxon>
        <taxon>Tracheophyta</taxon>
        <taxon>Spermatophyta</taxon>
        <taxon>Magnoliopsida</taxon>
        <taxon>Liliopsida</taxon>
        <taxon>Poales</taxon>
        <taxon>Poaceae</taxon>
        <taxon>PACMAD clade</taxon>
        <taxon>Chloridoideae</taxon>
        <taxon>Eragrostideae</taxon>
        <taxon>Eragrostidinae</taxon>
        <taxon>Eragrostis</taxon>
    </lineage>
</organism>
<dbReference type="PANTHER" id="PTHR24186">
    <property type="entry name" value="PROTEIN PHOSPHATASE 1 REGULATORY SUBUNIT"/>
    <property type="match status" value="1"/>
</dbReference>
<dbReference type="PANTHER" id="PTHR24186:SF5">
    <property type="entry name" value="ANKYRIN-LIKE PROTEIN"/>
    <property type="match status" value="1"/>
</dbReference>
<comment type="caution">
    <text evidence="10">The sequence shown here is derived from an EMBL/GenBank/DDBJ whole genome shotgun (WGS) entry which is preliminary data.</text>
</comment>
<dbReference type="EMBL" id="RWGY01000039">
    <property type="protein sequence ID" value="TVU08902.1"/>
    <property type="molecule type" value="Genomic_DNA"/>
</dbReference>
<dbReference type="SMART" id="SM00248">
    <property type="entry name" value="ANK"/>
    <property type="match status" value="7"/>
</dbReference>
<dbReference type="InterPro" id="IPR036770">
    <property type="entry name" value="Ankyrin_rpt-contain_sf"/>
</dbReference>
<sequence>MEKQSSTRPGPLEKLKSFKGIEKQRSFKFLSMEKQQSFKRNKDSPGKRGDTALHLAARAGSVAHVQKIFADCDPELVGESASRLNQDGETALYVSAEKGHVDVVCEILKACDVHSAGIKANNSFDAFHIAAKQGHLDVVRELLQAFPALAMTTNSVNATALDTAATQGHIDIVNLLLETDASLARIARNNGKTVLHSAARMGHVEVVTSLLSKDPGVSFRTDKKGQTALHMASKGQNAEILLELLKPDVSVIHVEDNKGNRPLHVATRKGNTIVVLHTNMDEVMLLRRVSRIKVDKLLTFIVQTLISVEGIEINAVNKAGETAFAIAEKLGNEELVNILREAGGVTAKEQVNPPSSAKQLKQTVSDIRHGVQSQIKQTRQTKMHFHKIKRRIQKLHLGGLNNAINSNTIVAVLIATVAFAAIFQLPGNFLEDMSKAPDPDMTLGQALVASDPAFIIFLVFDALALFISLAVVVVQTSLIVVEQKAKKKMVFVMNKLMWLACLCISAAFIALTYVVVGRDDEWLAWCTMVIGTVIMVSTLGAMCYFIVAHRMEEKNMRKIRRTSTSHSWSISVDSDTELLNSEYKKMYAI</sequence>
<dbReference type="Pfam" id="PF12796">
    <property type="entry name" value="Ank_2"/>
    <property type="match status" value="3"/>
</dbReference>
<evidence type="ECO:0000256" key="3">
    <source>
        <dbReference type="ARBA" id="ARBA00022737"/>
    </source>
</evidence>
<keyword evidence="3" id="KW-0677">Repeat</keyword>
<name>A0A5J9TC72_9POAL</name>
<feature type="transmembrane region" description="Helical" evidence="8">
    <location>
        <begin position="522"/>
        <end position="547"/>
    </location>
</feature>
<comment type="subcellular location">
    <subcellularLocation>
        <location evidence="1">Membrane</location>
        <topology evidence="1">Multi-pass membrane protein</topology>
    </subcellularLocation>
</comment>
<dbReference type="InterPro" id="IPR026961">
    <property type="entry name" value="PGG_dom"/>
</dbReference>